<evidence type="ECO:0000313" key="3">
    <source>
        <dbReference type="EMBL" id="MBP2707124.1"/>
    </source>
</evidence>
<dbReference type="Proteomes" id="UP000674234">
    <property type="component" value="Unassembled WGS sequence"/>
</dbReference>
<protein>
    <submittedName>
        <fullName evidence="3">DUF1707 domain-containing protein</fullName>
    </submittedName>
</protein>
<evidence type="ECO:0000259" key="2">
    <source>
        <dbReference type="Pfam" id="PF08044"/>
    </source>
</evidence>
<dbReference type="PANTHER" id="PTHR40763:SF4">
    <property type="entry name" value="DUF1707 DOMAIN-CONTAINING PROTEIN"/>
    <property type="match status" value="1"/>
</dbReference>
<gene>
    <name evidence="3" type="ORF">JOL79_25385</name>
</gene>
<dbReference type="InterPro" id="IPR012551">
    <property type="entry name" value="DUF1707_SHOCT-like"/>
</dbReference>
<dbReference type="EMBL" id="JAFCNB010000017">
    <property type="protein sequence ID" value="MBP2707124.1"/>
    <property type="molecule type" value="Genomic_DNA"/>
</dbReference>
<sequence length="245" mass="26088">MSGCRAEGGRGRRGRGSPGPVGALTLDCVSIESSANKWISSFLASRVPDSPDPLHPTELRASDADRERVVAVLTDAVADGRLSPPEHEERLDQACRARTLGELAALTADLLPPESQPFRMDPGPVTAFFRSESRSGRWVVPSRVPVTSLGGKVTMNLCEALLQSRRVVVQLAVMAGTVTLVVPEGVKIVTDPTARVRSVRNEVRLPPGATGHAPDAPVIELAGFVIGGKVVAVSPKRPRKGLFRR</sequence>
<dbReference type="AlphaFoldDB" id="A0A940WUC4"/>
<comment type="caution">
    <text evidence="3">The sequence shown here is derived from an EMBL/GenBank/DDBJ whole genome shotgun (WGS) entry which is preliminary data.</text>
</comment>
<name>A0A940WUC4_9ACTN</name>
<feature type="domain" description="DUF1707" evidence="2">
    <location>
        <begin position="59"/>
        <end position="110"/>
    </location>
</feature>
<evidence type="ECO:0000256" key="1">
    <source>
        <dbReference type="SAM" id="MobiDB-lite"/>
    </source>
</evidence>
<dbReference type="PANTHER" id="PTHR40763">
    <property type="entry name" value="MEMBRANE PROTEIN-RELATED"/>
    <property type="match status" value="1"/>
</dbReference>
<keyword evidence="4" id="KW-1185">Reference proteome</keyword>
<proteinExistence type="predicted"/>
<feature type="region of interest" description="Disordered" evidence="1">
    <location>
        <begin position="1"/>
        <end position="22"/>
    </location>
</feature>
<dbReference type="Pfam" id="PF08044">
    <property type="entry name" value="DUF1707"/>
    <property type="match status" value="1"/>
</dbReference>
<reference evidence="3" key="1">
    <citation type="submission" date="2021-02" db="EMBL/GenBank/DDBJ databases">
        <title>Draft genome sequence of Microbispora sp. RL4-1S isolated from rice leaves in Thailand.</title>
        <authorList>
            <person name="Muangham S."/>
            <person name="Duangmal K."/>
        </authorList>
    </citation>
    <scope>NUCLEOTIDE SEQUENCE</scope>
    <source>
        <strain evidence="3">RL4-1S</strain>
    </source>
</reference>
<organism evidence="3 4">
    <name type="scientific">Microbispora oryzae</name>
    <dbReference type="NCBI Taxonomy" id="2806554"/>
    <lineage>
        <taxon>Bacteria</taxon>
        <taxon>Bacillati</taxon>
        <taxon>Actinomycetota</taxon>
        <taxon>Actinomycetes</taxon>
        <taxon>Streptosporangiales</taxon>
        <taxon>Streptosporangiaceae</taxon>
        <taxon>Microbispora</taxon>
    </lineage>
</organism>
<evidence type="ECO:0000313" key="4">
    <source>
        <dbReference type="Proteomes" id="UP000674234"/>
    </source>
</evidence>
<accession>A0A940WUC4</accession>